<organism evidence="2">
    <name type="scientific">Cyclophora tenuis</name>
    <name type="common">Marine diatom</name>
    <dbReference type="NCBI Taxonomy" id="216820"/>
    <lineage>
        <taxon>Eukaryota</taxon>
        <taxon>Sar</taxon>
        <taxon>Stramenopiles</taxon>
        <taxon>Ochrophyta</taxon>
        <taxon>Bacillariophyta</taxon>
        <taxon>Fragilariophyceae</taxon>
        <taxon>Fragilariophycidae</taxon>
        <taxon>Cyclophorales</taxon>
        <taxon>Cyclophoraceae</taxon>
        <taxon>Cyclophora</taxon>
    </lineage>
</organism>
<protein>
    <submittedName>
        <fullName evidence="2">Uncharacterized protein</fullName>
    </submittedName>
</protein>
<feature type="compositionally biased region" description="Low complexity" evidence="1">
    <location>
        <begin position="67"/>
        <end position="78"/>
    </location>
</feature>
<feature type="compositionally biased region" description="Low complexity" evidence="1">
    <location>
        <begin position="165"/>
        <end position="183"/>
    </location>
</feature>
<evidence type="ECO:0000313" key="2">
    <source>
        <dbReference type="EMBL" id="CAD8935770.1"/>
    </source>
</evidence>
<name>A0A7S1D3M1_CYCTE</name>
<feature type="region of interest" description="Disordered" evidence="1">
    <location>
        <begin position="45"/>
        <end position="127"/>
    </location>
</feature>
<accession>A0A7S1D3M1</accession>
<feature type="region of interest" description="Disordered" evidence="1">
    <location>
        <begin position="154"/>
        <end position="208"/>
    </location>
</feature>
<gene>
    <name evidence="2" type="ORF">CTEN0397_LOCUS6804</name>
</gene>
<dbReference type="EMBL" id="HBFW01010563">
    <property type="protein sequence ID" value="CAD8935770.1"/>
    <property type="molecule type" value="Transcribed_RNA"/>
</dbReference>
<sequence length="208" mass="22364">MVNMGGLGIADRTKLSYDEIDEDSAQDEYDAWIRESSQQNVSTTFVPTLDSSNSSAMPLGWAGQGLSGNHSSNSLNKSTSGLFIDGEETDQPTGDTTATTSTSSTAASTTLPPSIPSPNAVRETKSDRYIKTTNMARFYYRKTNSFEALRQTKSHEQLLPQSTPNDNNNKNNSINGVNGIGSKPSNGSVDVVKRKSKSSMNLSSHTTP</sequence>
<feature type="compositionally biased region" description="Polar residues" evidence="1">
    <location>
        <begin position="45"/>
        <end position="56"/>
    </location>
</feature>
<feature type="compositionally biased region" description="Low complexity" evidence="1">
    <location>
        <begin position="96"/>
        <end position="110"/>
    </location>
</feature>
<proteinExistence type="predicted"/>
<reference evidence="2" key="1">
    <citation type="submission" date="2021-01" db="EMBL/GenBank/DDBJ databases">
        <authorList>
            <person name="Corre E."/>
            <person name="Pelletier E."/>
            <person name="Niang G."/>
            <person name="Scheremetjew M."/>
            <person name="Finn R."/>
            <person name="Kale V."/>
            <person name="Holt S."/>
            <person name="Cochrane G."/>
            <person name="Meng A."/>
            <person name="Brown T."/>
            <person name="Cohen L."/>
        </authorList>
    </citation>
    <scope>NUCLEOTIDE SEQUENCE</scope>
    <source>
        <strain evidence="2">ECT3854</strain>
    </source>
</reference>
<evidence type="ECO:0000256" key="1">
    <source>
        <dbReference type="SAM" id="MobiDB-lite"/>
    </source>
</evidence>
<dbReference type="AlphaFoldDB" id="A0A7S1D3M1"/>